<feature type="coiled-coil region" evidence="1">
    <location>
        <begin position="66"/>
        <end position="100"/>
    </location>
</feature>
<gene>
    <name evidence="2" type="ORF">PHJA_000368200</name>
</gene>
<dbReference type="PANTHER" id="PTHR35477:SF1">
    <property type="entry name" value="OS06G0728500 PROTEIN"/>
    <property type="match status" value="1"/>
</dbReference>
<evidence type="ECO:0000256" key="1">
    <source>
        <dbReference type="SAM" id="Coils"/>
    </source>
</evidence>
<name>A0A830B3K2_9LAMI</name>
<reference evidence="2" key="1">
    <citation type="submission" date="2020-07" db="EMBL/GenBank/DDBJ databases">
        <title>Ethylene signaling mediates host invasion by parasitic plants.</title>
        <authorList>
            <person name="Yoshida S."/>
        </authorList>
    </citation>
    <scope>NUCLEOTIDE SEQUENCE</scope>
    <source>
        <strain evidence="2">Okayama</strain>
    </source>
</reference>
<evidence type="ECO:0000313" key="3">
    <source>
        <dbReference type="Proteomes" id="UP000653305"/>
    </source>
</evidence>
<dbReference type="EMBL" id="BMAC01000039">
    <property type="protein sequence ID" value="GFP82250.1"/>
    <property type="molecule type" value="Genomic_DNA"/>
</dbReference>
<dbReference type="AlphaFoldDB" id="A0A830B3K2"/>
<evidence type="ECO:0000313" key="2">
    <source>
        <dbReference type="EMBL" id="GFP82250.1"/>
    </source>
</evidence>
<proteinExistence type="predicted"/>
<accession>A0A830B3K2</accession>
<comment type="caution">
    <text evidence="2">The sequence shown here is derived from an EMBL/GenBank/DDBJ whole genome shotgun (WGS) entry which is preliminary data.</text>
</comment>
<dbReference type="Proteomes" id="UP000653305">
    <property type="component" value="Unassembled WGS sequence"/>
</dbReference>
<dbReference type="PANTHER" id="PTHR35477">
    <property type="entry name" value="OS06G0728500 PROTEIN"/>
    <property type="match status" value="1"/>
</dbReference>
<protein>
    <submittedName>
        <fullName evidence="2">Uncharacterized protein</fullName>
    </submittedName>
</protein>
<sequence>MEANTCDINHLEADVLLPPHKRLLAGLKKPTSCGADSEYDIRLNNLLLAHLSNPNLSNKEIAEASKRAAIEAAKIAEAKRANAEQKAAKAAKAVAAAKSALELVATLEDEAAKKDKCLKKNKAKKHVHVQELYDTDKGGNSTCGADEEMARNLHRAINSSPRILKSPTGHKRKKMTVDTEGYVKEIETITVDLNSSKRDKVDLDNGNGKSSRVGLEKDEFSEPLNGLGKKRGRIKQKKLSLSVCSFRDQTSPKDEVRSCVETSDNGLMPVETWKCQEFRAPACVSQNKVMQL</sequence>
<keyword evidence="1" id="KW-0175">Coiled coil</keyword>
<keyword evidence="3" id="KW-1185">Reference proteome</keyword>
<dbReference type="OrthoDB" id="1910495at2759"/>
<organism evidence="2 3">
    <name type="scientific">Phtheirospermum japonicum</name>
    <dbReference type="NCBI Taxonomy" id="374723"/>
    <lineage>
        <taxon>Eukaryota</taxon>
        <taxon>Viridiplantae</taxon>
        <taxon>Streptophyta</taxon>
        <taxon>Embryophyta</taxon>
        <taxon>Tracheophyta</taxon>
        <taxon>Spermatophyta</taxon>
        <taxon>Magnoliopsida</taxon>
        <taxon>eudicotyledons</taxon>
        <taxon>Gunneridae</taxon>
        <taxon>Pentapetalae</taxon>
        <taxon>asterids</taxon>
        <taxon>lamiids</taxon>
        <taxon>Lamiales</taxon>
        <taxon>Orobanchaceae</taxon>
        <taxon>Orobanchaceae incertae sedis</taxon>
        <taxon>Phtheirospermum</taxon>
    </lineage>
</organism>